<proteinExistence type="predicted"/>
<dbReference type="Pfam" id="PF00072">
    <property type="entry name" value="Response_reg"/>
    <property type="match status" value="1"/>
</dbReference>
<evidence type="ECO:0000313" key="4">
    <source>
        <dbReference type="EMBL" id="MVT07803.1"/>
    </source>
</evidence>
<keyword evidence="1" id="KW-0597">Phosphoprotein</keyword>
<protein>
    <submittedName>
        <fullName evidence="4">Response regulator</fullName>
    </submittedName>
</protein>
<dbReference type="GO" id="GO:0003677">
    <property type="term" value="F:DNA binding"/>
    <property type="evidence" value="ECO:0007669"/>
    <property type="project" value="InterPro"/>
</dbReference>
<dbReference type="PROSITE" id="PS50930">
    <property type="entry name" value="HTH_LYTTR"/>
    <property type="match status" value="1"/>
</dbReference>
<organism evidence="4 5">
    <name type="scientific">Chitinophaga tropicalis</name>
    <dbReference type="NCBI Taxonomy" id="2683588"/>
    <lineage>
        <taxon>Bacteria</taxon>
        <taxon>Pseudomonadati</taxon>
        <taxon>Bacteroidota</taxon>
        <taxon>Chitinophagia</taxon>
        <taxon>Chitinophagales</taxon>
        <taxon>Chitinophagaceae</taxon>
        <taxon>Chitinophaga</taxon>
    </lineage>
</organism>
<comment type="caution">
    <text evidence="4">The sequence shown here is derived from an EMBL/GenBank/DDBJ whole genome shotgun (WGS) entry which is preliminary data.</text>
</comment>
<evidence type="ECO:0000256" key="1">
    <source>
        <dbReference type="PROSITE-ProRule" id="PRU00169"/>
    </source>
</evidence>
<evidence type="ECO:0000259" key="2">
    <source>
        <dbReference type="PROSITE" id="PS50110"/>
    </source>
</evidence>
<dbReference type="PROSITE" id="PS50110">
    <property type="entry name" value="RESPONSE_REGULATORY"/>
    <property type="match status" value="1"/>
</dbReference>
<dbReference type="PANTHER" id="PTHR45526">
    <property type="entry name" value="TRANSCRIPTIONAL REGULATORY PROTEIN DPIA"/>
    <property type="match status" value="1"/>
</dbReference>
<sequence>MKVRCLLVDDEPLAIKLLEKHLLQLSNFEVVATCSNAAKAYEVLRTVDIDLLFMDIRMPQLSGIDLLKTIRNPPPAILTTAYREFALDAYDLGVIDYLLKPISFERFIKAIDRFWKQQQSAPVNVGPSEDPYLVIKSGNKYQRIPTADIYYIESLKDYVKILTGEKEIVAKYKISDLEAEISNRGFLRTHRSFIVNMQKVTAFSATGIELGKYEVPVGVSYRELARKALKFE</sequence>
<dbReference type="SMART" id="SM00850">
    <property type="entry name" value="LytTR"/>
    <property type="match status" value="1"/>
</dbReference>
<dbReference type="AlphaFoldDB" id="A0A7K1U0C7"/>
<feature type="domain" description="Response regulatory" evidence="2">
    <location>
        <begin position="4"/>
        <end position="115"/>
    </location>
</feature>
<dbReference type="Gene3D" id="3.40.50.2300">
    <property type="match status" value="1"/>
</dbReference>
<evidence type="ECO:0000259" key="3">
    <source>
        <dbReference type="PROSITE" id="PS50930"/>
    </source>
</evidence>
<dbReference type="SMART" id="SM00448">
    <property type="entry name" value="REC"/>
    <property type="match status" value="1"/>
</dbReference>
<dbReference type="EMBL" id="WRXN01000001">
    <property type="protein sequence ID" value="MVT07803.1"/>
    <property type="molecule type" value="Genomic_DNA"/>
</dbReference>
<feature type="modified residue" description="4-aspartylphosphate" evidence="1">
    <location>
        <position position="55"/>
    </location>
</feature>
<dbReference type="RefSeq" id="WP_157305178.1">
    <property type="nucleotide sequence ID" value="NZ_WRXN01000001.1"/>
</dbReference>
<evidence type="ECO:0000313" key="5">
    <source>
        <dbReference type="Proteomes" id="UP000461730"/>
    </source>
</evidence>
<feature type="domain" description="HTH LytTR-type" evidence="3">
    <location>
        <begin position="133"/>
        <end position="231"/>
    </location>
</feature>
<dbReference type="Gene3D" id="2.40.50.1020">
    <property type="entry name" value="LytTr DNA-binding domain"/>
    <property type="match status" value="1"/>
</dbReference>
<dbReference type="InterPro" id="IPR011006">
    <property type="entry name" value="CheY-like_superfamily"/>
</dbReference>
<dbReference type="Proteomes" id="UP000461730">
    <property type="component" value="Unassembled WGS sequence"/>
</dbReference>
<dbReference type="InterPro" id="IPR001789">
    <property type="entry name" value="Sig_transdc_resp-reg_receiver"/>
</dbReference>
<gene>
    <name evidence="4" type="ORF">GO493_05980</name>
</gene>
<reference evidence="4 5" key="1">
    <citation type="submission" date="2019-12" db="EMBL/GenBank/DDBJ databases">
        <title>Chitinophaga sp. strain ysch24 (GDMCC 1.1355), whole genome shotgun sequence.</title>
        <authorList>
            <person name="Zhang X."/>
        </authorList>
    </citation>
    <scope>NUCLEOTIDE SEQUENCE [LARGE SCALE GENOMIC DNA]</scope>
    <source>
        <strain evidence="5">ysch24</strain>
    </source>
</reference>
<dbReference type="Pfam" id="PF04397">
    <property type="entry name" value="LytTR"/>
    <property type="match status" value="1"/>
</dbReference>
<dbReference type="GO" id="GO:0000156">
    <property type="term" value="F:phosphorelay response regulator activity"/>
    <property type="evidence" value="ECO:0007669"/>
    <property type="project" value="TreeGrafter"/>
</dbReference>
<dbReference type="PANTHER" id="PTHR45526:SF1">
    <property type="entry name" value="TRANSCRIPTIONAL REGULATORY PROTEIN DCUR-RELATED"/>
    <property type="match status" value="1"/>
</dbReference>
<name>A0A7K1U0C7_9BACT</name>
<accession>A0A7K1U0C7</accession>
<keyword evidence="5" id="KW-1185">Reference proteome</keyword>
<dbReference type="InterPro" id="IPR051271">
    <property type="entry name" value="2C-system_Tx_regulators"/>
</dbReference>
<dbReference type="InterPro" id="IPR007492">
    <property type="entry name" value="LytTR_DNA-bd_dom"/>
</dbReference>
<dbReference type="SUPFAM" id="SSF52172">
    <property type="entry name" value="CheY-like"/>
    <property type="match status" value="1"/>
</dbReference>